<dbReference type="PANTHER" id="PTHR43630">
    <property type="entry name" value="POLY-BETA-1,6-N-ACETYL-D-GLUCOSAMINE SYNTHASE"/>
    <property type="match status" value="1"/>
</dbReference>
<evidence type="ECO:0000313" key="2">
    <source>
        <dbReference type="EMBL" id="GAC44153.1"/>
    </source>
</evidence>
<dbReference type="EMBL" id="BALG01000354">
    <property type="protein sequence ID" value="GAC44153.1"/>
    <property type="molecule type" value="Genomic_DNA"/>
</dbReference>
<dbReference type="Pfam" id="PF00535">
    <property type="entry name" value="Glycos_transf_2"/>
    <property type="match status" value="1"/>
</dbReference>
<feature type="domain" description="Glycosyltransferase 2-like" evidence="1">
    <location>
        <begin position="1"/>
        <end position="110"/>
    </location>
</feature>
<evidence type="ECO:0000313" key="3">
    <source>
        <dbReference type="Proteomes" id="UP000029453"/>
    </source>
</evidence>
<proteinExistence type="predicted"/>
<accession>M9M8B8</accession>
<name>M9M8B8_PAEPP</name>
<dbReference type="Gene3D" id="3.90.550.10">
    <property type="entry name" value="Spore Coat Polysaccharide Biosynthesis Protein SpsA, Chain A"/>
    <property type="match status" value="1"/>
</dbReference>
<comment type="caution">
    <text evidence="2">The sequence shown here is derived from an EMBL/GenBank/DDBJ whole genome shotgun (WGS) entry which is preliminary data.</text>
</comment>
<dbReference type="InterPro" id="IPR011990">
    <property type="entry name" value="TPR-like_helical_dom_sf"/>
</dbReference>
<dbReference type="AlphaFoldDB" id="M9M8B8"/>
<organism evidence="2 3">
    <name type="scientific">Paenibacillus popilliae ATCC 14706</name>
    <dbReference type="NCBI Taxonomy" id="1212764"/>
    <lineage>
        <taxon>Bacteria</taxon>
        <taxon>Bacillati</taxon>
        <taxon>Bacillota</taxon>
        <taxon>Bacilli</taxon>
        <taxon>Bacillales</taxon>
        <taxon>Paenibacillaceae</taxon>
        <taxon>Paenibacillus</taxon>
    </lineage>
</organism>
<dbReference type="RefSeq" id="WP_006287939.1">
    <property type="nucleotide sequence ID" value="NZ_BALG01000354.1"/>
</dbReference>
<reference evidence="2 3" key="1">
    <citation type="submission" date="2012-10" db="EMBL/GenBank/DDBJ databases">
        <title>Draft Genome Sequence of Paenibacillus popilliae ATCC 14706T.</title>
        <authorList>
            <person name="Iiyama K."/>
            <person name="Mori K."/>
            <person name="Mon H."/>
            <person name="Chieda Y."/>
            <person name="Lee J.M."/>
            <person name="Kusakabe T."/>
            <person name="Tashiro K."/>
            <person name="Asano S."/>
            <person name="Yasunaga-Aoki C."/>
            <person name="Shimizu S."/>
        </authorList>
    </citation>
    <scope>NUCLEOTIDE SEQUENCE [LARGE SCALE GENOMIC DNA]</scope>
    <source>
        <strain evidence="2 3">ATCC 14706</strain>
    </source>
</reference>
<dbReference type="InterPro" id="IPR029044">
    <property type="entry name" value="Nucleotide-diphossugar_trans"/>
</dbReference>
<dbReference type="SUPFAM" id="SSF81901">
    <property type="entry name" value="HCP-like"/>
    <property type="match status" value="1"/>
</dbReference>
<protein>
    <submittedName>
        <fullName evidence="2">Glycosyltransferase</fullName>
    </submittedName>
</protein>
<dbReference type="SUPFAM" id="SSF53448">
    <property type="entry name" value="Nucleotide-diphospho-sugar transferases"/>
    <property type="match status" value="1"/>
</dbReference>
<keyword evidence="3" id="KW-1185">Reference proteome</keyword>
<dbReference type="GO" id="GO:0016740">
    <property type="term" value="F:transferase activity"/>
    <property type="evidence" value="ECO:0007669"/>
    <property type="project" value="UniProtKB-KW"/>
</dbReference>
<dbReference type="Gene3D" id="1.25.40.10">
    <property type="entry name" value="Tetratricopeptide repeat domain"/>
    <property type="match status" value="1"/>
</dbReference>
<dbReference type="Proteomes" id="UP000029453">
    <property type="component" value="Unassembled WGS sequence"/>
</dbReference>
<dbReference type="CDD" id="cd02511">
    <property type="entry name" value="Beta4Glucosyltransferase"/>
    <property type="match status" value="1"/>
</dbReference>
<dbReference type="PANTHER" id="PTHR43630:SF2">
    <property type="entry name" value="GLYCOSYLTRANSFERASE"/>
    <property type="match status" value="1"/>
</dbReference>
<keyword evidence="2" id="KW-0808">Transferase</keyword>
<dbReference type="InterPro" id="IPR001173">
    <property type="entry name" value="Glyco_trans_2-like"/>
</dbReference>
<gene>
    <name evidence="2" type="ORF">PPOP_3556</name>
</gene>
<sequence length="363" mass="42513">MIVKNEEHTIAACLDSIREIPDEIVIVDTGSSDRTKELASRYTDRIYDFEWIDNFAAARNYAFSLATMEYILWLDADDQLFDKDKQKLLELKKSLDPAVDSVAMEYHLAFDHQGNPAKSCRRNRLVKRINNYKWMGAVHEFLFLGEKANILYSDIAVSHVKVAPIMQCKMQRNLHIYEKLIAIGEQLSPRDKFLYADELMFNGFYDRAIEQYIQCLDEAAAGVQYYIEACSKLASYYHQKGDRKKELHYLFKSFEYDLPQAEHCCLTGNYFFSHQRWNIAIFWYSLALQLERPKDAWGLINLYYYTWYPHLQLAICYGKLGMLEHAYHHNEIAHSYLPDDSAVLNNKQILEKHLHPQGEGKQG</sequence>
<evidence type="ECO:0000259" key="1">
    <source>
        <dbReference type="Pfam" id="PF00535"/>
    </source>
</evidence>